<evidence type="ECO:0000313" key="1">
    <source>
        <dbReference type="EMBL" id="MBL0743497.1"/>
    </source>
</evidence>
<evidence type="ECO:0000313" key="2">
    <source>
        <dbReference type="Proteomes" id="UP000613030"/>
    </source>
</evidence>
<gene>
    <name evidence="1" type="ORF">JI741_19850</name>
</gene>
<protein>
    <submittedName>
        <fullName evidence="1">Uncharacterized protein</fullName>
    </submittedName>
</protein>
<organism evidence="1 2">
    <name type="scientific">Chryseolinea lacunae</name>
    <dbReference type="NCBI Taxonomy" id="2801331"/>
    <lineage>
        <taxon>Bacteria</taxon>
        <taxon>Pseudomonadati</taxon>
        <taxon>Bacteroidota</taxon>
        <taxon>Cytophagia</taxon>
        <taxon>Cytophagales</taxon>
        <taxon>Fulvivirgaceae</taxon>
        <taxon>Chryseolinea</taxon>
    </lineage>
</organism>
<sequence length="84" mass="9688">MKDLSGKYKHEGFNQVWRVQRMGWGADLYAVEAYSPADEVTRLGQPMHIMDLYLAELIESQQLLLLEAGRNSFLKFCDKLIPGR</sequence>
<keyword evidence="2" id="KW-1185">Reference proteome</keyword>
<accession>A0ABS1KXS8</accession>
<proteinExistence type="predicted"/>
<dbReference type="RefSeq" id="WP_202012841.1">
    <property type="nucleotide sequence ID" value="NZ_JAERRB010000007.1"/>
</dbReference>
<reference evidence="1 2" key="1">
    <citation type="submission" date="2021-01" db="EMBL/GenBank/DDBJ databases">
        <title>Chryseolinea sp. Jin1 Genome sequencing and assembly.</title>
        <authorList>
            <person name="Kim I."/>
        </authorList>
    </citation>
    <scope>NUCLEOTIDE SEQUENCE [LARGE SCALE GENOMIC DNA]</scope>
    <source>
        <strain evidence="1 2">Jin1</strain>
    </source>
</reference>
<dbReference type="Proteomes" id="UP000613030">
    <property type="component" value="Unassembled WGS sequence"/>
</dbReference>
<comment type="caution">
    <text evidence="1">The sequence shown here is derived from an EMBL/GenBank/DDBJ whole genome shotgun (WGS) entry which is preliminary data.</text>
</comment>
<name>A0ABS1KXS8_9BACT</name>
<dbReference type="EMBL" id="JAERRB010000007">
    <property type="protein sequence ID" value="MBL0743497.1"/>
    <property type="molecule type" value="Genomic_DNA"/>
</dbReference>